<dbReference type="STRING" id="267850.ADINL_0163"/>
<dbReference type="AlphaFoldDB" id="A0A063YAC6"/>
<name>A0A063YAC6_9GAMM</name>
<keyword evidence="3" id="KW-1185">Reference proteome</keyword>
<protein>
    <submittedName>
        <fullName evidence="2">Uncharacterized protein</fullName>
    </submittedName>
</protein>
<keyword evidence="1" id="KW-1133">Transmembrane helix</keyword>
<dbReference type="OrthoDB" id="6112741at2"/>
<comment type="caution">
    <text evidence="2">The sequence shown here is derived from an EMBL/GenBank/DDBJ whole genome shotgun (WGS) entry which is preliminary data.</text>
</comment>
<reference evidence="2 3" key="1">
    <citation type="journal article" date="2005" name="Int. J. Syst. Evol. Microbiol.">
        <title>Nitrincola lacisaponensis gen. nov., sp. nov., a novel alkaliphilic bacterium isolated from an alkaline, saline lake.</title>
        <authorList>
            <person name="Dimitriu P.A."/>
            <person name="Shukla S.K."/>
            <person name="Conradt J."/>
            <person name="Marquez M.C."/>
            <person name="Ventosa A."/>
            <person name="Maglia A."/>
            <person name="Peyton B.M."/>
            <person name="Pinkart H.C."/>
            <person name="Mormile M.R."/>
        </authorList>
    </citation>
    <scope>NUCLEOTIDE SEQUENCE [LARGE SCALE GENOMIC DNA]</scope>
    <source>
        <strain evidence="2 3">4CA</strain>
    </source>
</reference>
<evidence type="ECO:0000313" key="2">
    <source>
        <dbReference type="EMBL" id="KDE41282.1"/>
    </source>
</evidence>
<proteinExistence type="predicted"/>
<accession>A0A063YAC6</accession>
<feature type="transmembrane region" description="Helical" evidence="1">
    <location>
        <begin position="70"/>
        <end position="87"/>
    </location>
</feature>
<dbReference type="Proteomes" id="UP000027318">
    <property type="component" value="Unassembled WGS sequence"/>
</dbReference>
<feature type="transmembrane region" description="Helical" evidence="1">
    <location>
        <begin position="205"/>
        <end position="226"/>
    </location>
</feature>
<dbReference type="RefSeq" id="WP_036542671.1">
    <property type="nucleotide sequence ID" value="NZ_JMSZ01000006.1"/>
</dbReference>
<feature type="transmembrane region" description="Helical" evidence="1">
    <location>
        <begin position="307"/>
        <end position="326"/>
    </location>
</feature>
<feature type="transmembrane region" description="Helical" evidence="1">
    <location>
        <begin position="45"/>
        <end position="64"/>
    </location>
</feature>
<gene>
    <name evidence="2" type="ORF">ADINL_0163</name>
</gene>
<feature type="transmembrane region" description="Helical" evidence="1">
    <location>
        <begin position="12"/>
        <end position="38"/>
    </location>
</feature>
<keyword evidence="1" id="KW-0472">Membrane</keyword>
<sequence>MESMEVKVATLSILALCITAYLNFEAVWVWLFVLLIVIPVLVSRFPLTGYILGAALVLFPVVLLSKGTSSYVLLFSLGVAIYGGFLIKTARSKADPDKVTASDMQKHAVASSDTQQQIPLLDQIKQARHATGFQPLQKTLLRLLKQGADGLTLIATGLVSLPTFLALWYFGLKWPLILGFMTFALYLWRITRYPETLSIKTPRDIRWHGLVLCMCCLVWVLIISLVPVDSLLAINMHLPAMLASPAWFEYGDMLSNYLNHIISLITTAVLLVMLSRLPTFLAILLSGWLLFRFYLSLPDDLQVRVNILRWPVCSFLLILIIIWPNLETLHTHLFDWMASYQSAATRLVELAIIGFLPWRIWKMVFKSPAEVHS</sequence>
<organism evidence="2 3">
    <name type="scientific">Nitrincola lacisaponensis</name>
    <dbReference type="NCBI Taxonomy" id="267850"/>
    <lineage>
        <taxon>Bacteria</taxon>
        <taxon>Pseudomonadati</taxon>
        <taxon>Pseudomonadota</taxon>
        <taxon>Gammaproteobacteria</taxon>
        <taxon>Oceanospirillales</taxon>
        <taxon>Oceanospirillaceae</taxon>
        <taxon>Nitrincola</taxon>
    </lineage>
</organism>
<evidence type="ECO:0000313" key="3">
    <source>
        <dbReference type="Proteomes" id="UP000027318"/>
    </source>
</evidence>
<evidence type="ECO:0000256" key="1">
    <source>
        <dbReference type="SAM" id="Phobius"/>
    </source>
</evidence>
<feature type="transmembrane region" description="Helical" evidence="1">
    <location>
        <begin position="280"/>
        <end position="295"/>
    </location>
</feature>
<keyword evidence="1" id="KW-0812">Transmembrane</keyword>
<feature type="transmembrane region" description="Helical" evidence="1">
    <location>
        <begin position="176"/>
        <end position="193"/>
    </location>
</feature>
<dbReference type="EMBL" id="JMSZ01000006">
    <property type="protein sequence ID" value="KDE41282.1"/>
    <property type="molecule type" value="Genomic_DNA"/>
</dbReference>
<feature type="transmembrane region" description="Helical" evidence="1">
    <location>
        <begin position="338"/>
        <end position="358"/>
    </location>
</feature>